<reference evidence="2 3" key="1">
    <citation type="submission" date="2018-03" db="EMBL/GenBank/DDBJ databases">
        <title>Marinobacter brunus sp. nov., a marine bacterium of Gamma-proteobacteria isolated from the surface seawater of the South China Sea.</title>
        <authorList>
            <person name="Cheng H."/>
            <person name="Wu Y.-H."/>
            <person name="Xamxidin M."/>
            <person name="Xu X.-W."/>
        </authorList>
    </citation>
    <scope>NUCLEOTIDE SEQUENCE [LARGE SCALE GENOMIC DNA]</scope>
    <source>
        <strain evidence="2 3">JCM 30472</strain>
    </source>
</reference>
<dbReference type="EMBL" id="PXNN01000006">
    <property type="protein sequence ID" value="PSF09419.1"/>
    <property type="molecule type" value="Genomic_DNA"/>
</dbReference>
<gene>
    <name evidence="2" type="ORF">C7H08_04980</name>
</gene>
<name>A0A2T1KH32_9GAMM</name>
<dbReference type="AlphaFoldDB" id="A0A2T1KH32"/>
<feature type="signal peptide" evidence="1">
    <location>
        <begin position="1"/>
        <end position="27"/>
    </location>
</feature>
<sequence length="272" mass="29642">MKDTRLRIQSLLAALLLLSLTAFGAKAQDTGAEFLSDLHDFRINNFLALDSFYAFSASGDTVALNRIVSSINASNDAMNSVITSISGVLTEQQIESLNQEFDQFKDLMRGNINEVRDRGYPDLRLMADLANNAVELNDLATELYGVAQENSGAQANARIESARSAAVVMAQMMSRYSARTHSSVAQTFQGSSDEAPLDQQALEFDDLLAKLQAGNAAGELKAAIDDVSSKWLFIRSSYINYNENNVSFVIDRYSKGIIGGLTTTIELLQSNA</sequence>
<comment type="caution">
    <text evidence="2">The sequence shown here is derived from an EMBL/GenBank/DDBJ whole genome shotgun (WGS) entry which is preliminary data.</text>
</comment>
<evidence type="ECO:0000313" key="3">
    <source>
        <dbReference type="Proteomes" id="UP000238385"/>
    </source>
</evidence>
<evidence type="ECO:0000313" key="2">
    <source>
        <dbReference type="EMBL" id="PSF09419.1"/>
    </source>
</evidence>
<proteinExistence type="predicted"/>
<dbReference type="Proteomes" id="UP000238385">
    <property type="component" value="Unassembled WGS sequence"/>
</dbReference>
<keyword evidence="3" id="KW-1185">Reference proteome</keyword>
<feature type="chain" id="PRO_5015443562" evidence="1">
    <location>
        <begin position="28"/>
        <end position="272"/>
    </location>
</feature>
<dbReference type="RefSeq" id="WP_106670659.1">
    <property type="nucleotide sequence ID" value="NZ_BMFE01000003.1"/>
</dbReference>
<keyword evidence="1" id="KW-0732">Signal</keyword>
<dbReference type="OrthoDB" id="6358391at2"/>
<accession>A0A2T1KH32</accession>
<evidence type="ECO:0000256" key="1">
    <source>
        <dbReference type="SAM" id="SignalP"/>
    </source>
</evidence>
<protein>
    <submittedName>
        <fullName evidence="2">Uncharacterized protein</fullName>
    </submittedName>
</protein>
<organism evidence="2 3">
    <name type="scientific">Marinobacter halophilus</name>
    <dbReference type="NCBI Taxonomy" id="1323740"/>
    <lineage>
        <taxon>Bacteria</taxon>
        <taxon>Pseudomonadati</taxon>
        <taxon>Pseudomonadota</taxon>
        <taxon>Gammaproteobacteria</taxon>
        <taxon>Pseudomonadales</taxon>
        <taxon>Marinobacteraceae</taxon>
        <taxon>Marinobacter</taxon>
    </lineage>
</organism>